<keyword evidence="1" id="KW-0812">Transmembrane</keyword>
<feature type="transmembrane region" description="Helical" evidence="1">
    <location>
        <begin position="62"/>
        <end position="85"/>
    </location>
</feature>
<evidence type="ECO:0000259" key="2">
    <source>
        <dbReference type="Pfam" id="PF02517"/>
    </source>
</evidence>
<reference evidence="3 4" key="2">
    <citation type="submission" date="2017-10" db="EMBL/GenBank/DDBJ databases">
        <authorList>
            <person name="Banno H."/>
            <person name="Chua N.-H."/>
        </authorList>
    </citation>
    <scope>NUCLEOTIDE SEQUENCE [LARGE SCALE GENOMIC DNA]</scope>
    <source>
        <strain evidence="3 4">JK626</strain>
    </source>
</reference>
<accession>A0A2G3DYG2</accession>
<dbReference type="PANTHER" id="PTHR39430">
    <property type="entry name" value="MEMBRANE-ASSOCIATED PROTEASE-RELATED"/>
    <property type="match status" value="1"/>
</dbReference>
<protein>
    <recommendedName>
        <fullName evidence="2">CAAX prenyl protease 2/Lysostaphin resistance protein A-like domain-containing protein</fullName>
    </recommendedName>
</protein>
<reference evidence="3 4" key="1">
    <citation type="submission" date="2017-10" db="EMBL/GenBank/DDBJ databases">
        <title>Resolving the taxonomy of Roseburia spp., Eubacterium rectale and Agathobacter spp. through phylogenomic analysis.</title>
        <authorList>
            <person name="Sheridan P.O."/>
            <person name="Walker A.W."/>
            <person name="Duncan S.H."/>
            <person name="Scott K.P."/>
            <person name="Toole P.W.O."/>
            <person name="Luis P."/>
            <person name="Flint H.J."/>
        </authorList>
    </citation>
    <scope>NUCLEOTIDE SEQUENCE [LARGE SCALE GENOMIC DNA]</scope>
    <source>
        <strain evidence="3 4">JK626</strain>
    </source>
</reference>
<feature type="transmembrane region" description="Helical" evidence="1">
    <location>
        <begin position="199"/>
        <end position="226"/>
    </location>
</feature>
<dbReference type="RefSeq" id="WP_099391278.1">
    <property type="nucleotide sequence ID" value="NZ_PDYF01000007.1"/>
</dbReference>
<comment type="caution">
    <text evidence="3">The sequence shown here is derived from an EMBL/GenBank/DDBJ whole genome shotgun (WGS) entry which is preliminary data.</text>
</comment>
<feature type="transmembrane region" description="Helical" evidence="1">
    <location>
        <begin position="238"/>
        <end position="256"/>
    </location>
</feature>
<feature type="transmembrane region" description="Helical" evidence="1">
    <location>
        <begin position="106"/>
        <end position="127"/>
    </location>
</feature>
<keyword evidence="1" id="KW-1133">Transmembrane helix</keyword>
<feature type="transmembrane region" description="Helical" evidence="1">
    <location>
        <begin position="133"/>
        <end position="152"/>
    </location>
</feature>
<evidence type="ECO:0000313" key="3">
    <source>
        <dbReference type="EMBL" id="PHU36066.1"/>
    </source>
</evidence>
<organism evidence="3 4">
    <name type="scientific">Pseudobutyrivibrio ruminis</name>
    <dbReference type="NCBI Taxonomy" id="46206"/>
    <lineage>
        <taxon>Bacteria</taxon>
        <taxon>Bacillati</taxon>
        <taxon>Bacillota</taxon>
        <taxon>Clostridia</taxon>
        <taxon>Lachnospirales</taxon>
        <taxon>Lachnospiraceae</taxon>
        <taxon>Pseudobutyrivibrio</taxon>
    </lineage>
</organism>
<keyword evidence="1" id="KW-0472">Membrane</keyword>
<evidence type="ECO:0000313" key="4">
    <source>
        <dbReference type="Proteomes" id="UP000225889"/>
    </source>
</evidence>
<name>A0A2G3DYG2_9FIRM</name>
<proteinExistence type="predicted"/>
<feature type="domain" description="CAAX prenyl protease 2/Lysostaphin resistance protein A-like" evidence="2">
    <location>
        <begin position="143"/>
        <end position="234"/>
    </location>
</feature>
<dbReference type="Proteomes" id="UP000225889">
    <property type="component" value="Unassembled WGS sequence"/>
</dbReference>
<dbReference type="InterPro" id="IPR003675">
    <property type="entry name" value="Rce1/LyrA-like_dom"/>
</dbReference>
<evidence type="ECO:0000256" key="1">
    <source>
        <dbReference type="SAM" id="Phobius"/>
    </source>
</evidence>
<dbReference type="GO" id="GO:0004175">
    <property type="term" value="F:endopeptidase activity"/>
    <property type="evidence" value="ECO:0007669"/>
    <property type="project" value="UniProtKB-ARBA"/>
</dbReference>
<dbReference type="GO" id="GO:0080120">
    <property type="term" value="P:CAAX-box protein maturation"/>
    <property type="evidence" value="ECO:0007669"/>
    <property type="project" value="UniProtKB-ARBA"/>
</dbReference>
<gene>
    <name evidence="3" type="ORF">CSX01_02205</name>
</gene>
<dbReference type="EMBL" id="PDYF01000007">
    <property type="protein sequence ID" value="PHU36066.1"/>
    <property type="molecule type" value="Genomic_DNA"/>
</dbReference>
<dbReference type="PANTHER" id="PTHR39430:SF1">
    <property type="entry name" value="PROTEASE"/>
    <property type="match status" value="1"/>
</dbReference>
<sequence>MDNTVNPANLEKVKKPIWQKILDFPLVPIVEIILLLVLGKYVGTFIANLFRFFANEQNIDSVRFLAGQFATAGVVIVQILYMWLVKPHRPMLKTLGRKIPGNNMKLAIIGLLDGLLMNVSAIMVALVNKNVSFHIGGGSIIMFILFFIAIFFQASNEEILCRCFLYHRFNKIFKRPAVAMFIASTLFGFLHLLNPGVSPLAIINVILAGLWLGLLMYCFDSIWMAIAAHLGWNYSQSIIFGLPNSGNASAFSLFKYDMASATNSFAYNVDFGVEGTVFVCIMLLVIDCGLIVYAITKKKQPTDVYL</sequence>
<feature type="transmembrane region" description="Helical" evidence="1">
    <location>
        <begin position="276"/>
        <end position="296"/>
    </location>
</feature>
<feature type="transmembrane region" description="Helical" evidence="1">
    <location>
        <begin position="21"/>
        <end position="42"/>
    </location>
</feature>
<dbReference type="AlphaFoldDB" id="A0A2G3DYG2"/>
<dbReference type="Pfam" id="PF02517">
    <property type="entry name" value="Rce1-like"/>
    <property type="match status" value="1"/>
</dbReference>
<feature type="transmembrane region" description="Helical" evidence="1">
    <location>
        <begin position="172"/>
        <end position="193"/>
    </location>
</feature>